<dbReference type="InterPro" id="IPR050821">
    <property type="entry name" value="Cytosolic_carboxypeptidase"/>
</dbReference>
<keyword evidence="4" id="KW-0645">Protease</keyword>
<dbReference type="PANTHER" id="PTHR12756">
    <property type="entry name" value="CYTOSOLIC CARBOXYPEPTIDASE"/>
    <property type="match status" value="1"/>
</dbReference>
<feature type="region of interest" description="Disordered" evidence="10">
    <location>
        <begin position="708"/>
        <end position="733"/>
    </location>
</feature>
<accession>A0A8S1CP49</accession>
<dbReference type="AlphaFoldDB" id="A0A8S1CP49"/>
<dbReference type="EMBL" id="CADEPI010000049">
    <property type="protein sequence ID" value="CAB3370016.1"/>
    <property type="molecule type" value="Genomic_DNA"/>
</dbReference>
<dbReference type="Proteomes" id="UP000494165">
    <property type="component" value="Unassembled WGS sequence"/>
</dbReference>
<feature type="compositionally biased region" description="Acidic residues" evidence="10">
    <location>
        <begin position="407"/>
        <end position="422"/>
    </location>
</feature>
<keyword evidence="6" id="KW-0378">Hydrolase</keyword>
<evidence type="ECO:0000256" key="2">
    <source>
        <dbReference type="ARBA" id="ARBA00005988"/>
    </source>
</evidence>
<evidence type="ECO:0000313" key="13">
    <source>
        <dbReference type="Proteomes" id="UP000494165"/>
    </source>
</evidence>
<feature type="compositionally biased region" description="Basic residues" evidence="10">
    <location>
        <begin position="631"/>
        <end position="643"/>
    </location>
</feature>
<keyword evidence="5" id="KW-0479">Metal-binding</keyword>
<dbReference type="GO" id="GO:0006508">
    <property type="term" value="P:proteolysis"/>
    <property type="evidence" value="ECO:0007669"/>
    <property type="project" value="UniProtKB-KW"/>
</dbReference>
<evidence type="ECO:0000256" key="4">
    <source>
        <dbReference type="ARBA" id="ARBA00022670"/>
    </source>
</evidence>
<evidence type="ECO:0000256" key="9">
    <source>
        <dbReference type="PROSITE-ProRule" id="PRU01379"/>
    </source>
</evidence>
<dbReference type="GO" id="GO:0008270">
    <property type="term" value="F:zinc ion binding"/>
    <property type="evidence" value="ECO:0007669"/>
    <property type="project" value="InterPro"/>
</dbReference>
<dbReference type="Gene3D" id="3.40.630.10">
    <property type="entry name" value="Zn peptidases"/>
    <property type="match status" value="1"/>
</dbReference>
<dbReference type="SUPFAM" id="SSF53187">
    <property type="entry name" value="Zn-dependent exopeptidases"/>
    <property type="match status" value="1"/>
</dbReference>
<reference evidence="12 13" key="1">
    <citation type="submission" date="2020-04" db="EMBL/GenBank/DDBJ databases">
        <authorList>
            <person name="Alioto T."/>
            <person name="Alioto T."/>
            <person name="Gomez Garrido J."/>
        </authorList>
    </citation>
    <scope>NUCLEOTIDE SEQUENCE [LARGE SCALE GENOMIC DNA]</scope>
</reference>
<dbReference type="Gene3D" id="2.60.40.3120">
    <property type="match status" value="1"/>
</dbReference>
<evidence type="ECO:0000256" key="7">
    <source>
        <dbReference type="ARBA" id="ARBA00022833"/>
    </source>
</evidence>
<dbReference type="GO" id="GO:0004181">
    <property type="term" value="F:metallocarboxypeptidase activity"/>
    <property type="evidence" value="ECO:0007669"/>
    <property type="project" value="InterPro"/>
</dbReference>
<feature type="region of interest" description="Disordered" evidence="10">
    <location>
        <begin position="399"/>
        <end position="469"/>
    </location>
</feature>
<evidence type="ECO:0000256" key="10">
    <source>
        <dbReference type="SAM" id="MobiDB-lite"/>
    </source>
</evidence>
<proteinExistence type="inferred from homology"/>
<evidence type="ECO:0000256" key="3">
    <source>
        <dbReference type="ARBA" id="ARBA00022645"/>
    </source>
</evidence>
<feature type="region of interest" description="Disordered" evidence="10">
    <location>
        <begin position="619"/>
        <end position="651"/>
    </location>
</feature>
<dbReference type="PANTHER" id="PTHR12756:SF45">
    <property type="entry name" value="CYTOSOLIC CARBOXYPEPTIDASE NNA1"/>
    <property type="match status" value="1"/>
</dbReference>
<dbReference type="Pfam" id="PF00246">
    <property type="entry name" value="Peptidase_M14"/>
    <property type="match status" value="1"/>
</dbReference>
<evidence type="ECO:0000259" key="11">
    <source>
        <dbReference type="PROSITE" id="PS52035"/>
    </source>
</evidence>
<keyword evidence="3" id="KW-0121">Carboxypeptidase</keyword>
<evidence type="ECO:0000256" key="6">
    <source>
        <dbReference type="ARBA" id="ARBA00022801"/>
    </source>
</evidence>
<dbReference type="CDD" id="cd06907">
    <property type="entry name" value="M14_AGBL2-3_like"/>
    <property type="match status" value="1"/>
</dbReference>
<dbReference type="PROSITE" id="PS52035">
    <property type="entry name" value="PEPTIDASE_M14"/>
    <property type="match status" value="1"/>
</dbReference>
<keyword evidence="7" id="KW-0862">Zinc</keyword>
<protein>
    <recommendedName>
        <fullName evidence="11">Peptidase M14 domain-containing protein</fullName>
    </recommendedName>
</protein>
<evidence type="ECO:0000256" key="5">
    <source>
        <dbReference type="ARBA" id="ARBA00022723"/>
    </source>
</evidence>
<keyword evidence="13" id="KW-1185">Reference proteome</keyword>
<dbReference type="InterPro" id="IPR000834">
    <property type="entry name" value="Peptidase_M14"/>
</dbReference>
<name>A0A8S1CP49_9INSE</name>
<evidence type="ECO:0000256" key="1">
    <source>
        <dbReference type="ARBA" id="ARBA00001947"/>
    </source>
</evidence>
<evidence type="ECO:0000313" key="12">
    <source>
        <dbReference type="EMBL" id="CAB3370016.1"/>
    </source>
</evidence>
<feature type="domain" description="Peptidase M14" evidence="11">
    <location>
        <begin position="101"/>
        <end position="371"/>
    </location>
</feature>
<comment type="caution">
    <text evidence="12">The sequence shown here is derived from an EMBL/GenBank/DDBJ whole genome shotgun (WGS) entry which is preliminary data.</text>
</comment>
<dbReference type="FunFam" id="3.40.630.10:FF:000011">
    <property type="entry name" value="cytosolic carboxypeptidase 2 isoform X1"/>
    <property type="match status" value="1"/>
</dbReference>
<feature type="active site" description="Proton donor/acceptor" evidence="9">
    <location>
        <position position="335"/>
    </location>
</feature>
<gene>
    <name evidence="12" type="ORF">CLODIP_2_CD14706</name>
</gene>
<organism evidence="12 13">
    <name type="scientific">Cloeon dipterum</name>
    <dbReference type="NCBI Taxonomy" id="197152"/>
    <lineage>
        <taxon>Eukaryota</taxon>
        <taxon>Metazoa</taxon>
        <taxon>Ecdysozoa</taxon>
        <taxon>Arthropoda</taxon>
        <taxon>Hexapoda</taxon>
        <taxon>Insecta</taxon>
        <taxon>Pterygota</taxon>
        <taxon>Palaeoptera</taxon>
        <taxon>Ephemeroptera</taxon>
        <taxon>Pisciforma</taxon>
        <taxon>Baetidae</taxon>
        <taxon>Cloeon</taxon>
    </lineage>
</organism>
<keyword evidence="8" id="KW-0482">Metalloprotease</keyword>
<sequence length="733" mass="83572">MQWFYFQIKNTRADVMYRLSIVNLMKQDSLYLHGMRPLMYSSKKAEMKKIGWHRVGDNITYFKNDLQREYRTDEEESPCFTLTFTLYFPYDQDTVYVAHCYPYTYSTLQEYLLNLQNHPVKSEYTKLRLLCRSLAGNNVYYLTVTEPSSNEEKKKKPAIVVTARVHPGETPSSFMMKGLIDFLTGNSAPARELRAKFIFKLIPMLNPDGVIVGNNRCSLTGRDLNRQYRTVIRETYPPIWHTKVLLRRLSEDCGIALYCDLHAHSRRHNIFIYGCESRRPGDTPLQEQVFPLMMRKNSPDKFCFESCKFRVQRSKEGTGRVVVWMMGVPNSFTMEASFGGSTLGSRCDTHFSMSDFEGLGRCFCETLLDFCDDEPSKERLRAKIIDRLLKEGSSADEPLNINLSDYSSDEGDTSSASDEDNEVDGKMTRLALPDQPRDSWCDGASRANNKEEDPTQKETSQAKIIKQDEADGSVTISGKILTPRRLSLRMPRATVDFTDSEIPLCEERSKSASSSIRRHRRREWIKRFNGQQQAIDPRAKEMPPELIVVQAQVYESSFDFGDAKETVTESLSLPSISKNASATQERHRSGSFQQMQSMPAYRAFYESRKVLTQRKAVEEKLMPPQSPPSKSKPKLQRQKTIRKSSKDETELSIPKAEEAVAKAAKRGAKLRAKLKKASIVSVAVTRTKQIAETVVKLDPQTKIIKATTATGQRVPSPGKKKGRKITRGQSTDF</sequence>
<dbReference type="OrthoDB" id="10253041at2759"/>
<comment type="similarity">
    <text evidence="2 9">Belongs to the peptidase M14 family.</text>
</comment>
<comment type="cofactor">
    <cofactor evidence="1">
        <name>Zn(2+)</name>
        <dbReference type="ChEBI" id="CHEBI:29105"/>
    </cofactor>
</comment>
<evidence type="ECO:0000256" key="8">
    <source>
        <dbReference type="ARBA" id="ARBA00023049"/>
    </source>
</evidence>